<dbReference type="Gene3D" id="3.40.50.1950">
    <property type="entry name" value="Flavin prenyltransferase-like"/>
    <property type="match status" value="1"/>
</dbReference>
<evidence type="ECO:0000313" key="3">
    <source>
        <dbReference type="Proteomes" id="UP000538929"/>
    </source>
</evidence>
<proteinExistence type="predicted"/>
<protein>
    <submittedName>
        <fullName evidence="2">Flavoprotein</fullName>
    </submittedName>
</protein>
<dbReference type="RefSeq" id="WP_182606849.1">
    <property type="nucleotide sequence ID" value="NZ_VKHT01000466.1"/>
</dbReference>
<dbReference type="Proteomes" id="UP000538929">
    <property type="component" value="Unassembled WGS sequence"/>
</dbReference>
<feature type="domain" description="Flavoprotein" evidence="1">
    <location>
        <begin position="8"/>
        <end position="124"/>
    </location>
</feature>
<reference evidence="3" key="1">
    <citation type="submission" date="2019-10" db="EMBL/GenBank/DDBJ databases">
        <title>Streptomyces sp. nov., a novel actinobacterium isolated from alkaline environment.</title>
        <authorList>
            <person name="Golinska P."/>
        </authorList>
    </citation>
    <scope>NUCLEOTIDE SEQUENCE [LARGE SCALE GENOMIC DNA]</scope>
    <source>
        <strain evidence="3">DSM 42118</strain>
    </source>
</reference>
<dbReference type="InterPro" id="IPR003382">
    <property type="entry name" value="Flavoprotein"/>
</dbReference>
<dbReference type="SUPFAM" id="SSF52507">
    <property type="entry name" value="Homo-oligomeric flavin-containing Cys decarboxylases, HFCD"/>
    <property type="match status" value="1"/>
</dbReference>
<dbReference type="AlphaFoldDB" id="A0A7W3Y2A8"/>
<dbReference type="EMBL" id="VKHT01000466">
    <property type="protein sequence ID" value="MBB0245353.1"/>
    <property type="molecule type" value="Genomic_DNA"/>
</dbReference>
<gene>
    <name evidence="2" type="ORF">FNQ90_14910</name>
</gene>
<sequence>MRTIYLLGCAAPPVFEIVATVNLYRADDRQVCVALTPTAAAWLGEQAVEDLEHATGHPVRTRWRRPDEPKGGGWPAADGVILAPATLHTINALALGLTHSHVVGIGVEMMGRGVPLVVLPCVNTVLARHPRFGRSVAELREAGVRVLLGDDGEEGFVPNEPGSGIREYPWELALRAVTP</sequence>
<evidence type="ECO:0000313" key="2">
    <source>
        <dbReference type="EMBL" id="MBB0245353.1"/>
    </source>
</evidence>
<dbReference type="InterPro" id="IPR036551">
    <property type="entry name" value="Flavin_trans-like"/>
</dbReference>
<comment type="caution">
    <text evidence="2">The sequence shown here is derived from an EMBL/GenBank/DDBJ whole genome shotgun (WGS) entry which is preliminary data.</text>
</comment>
<dbReference type="Pfam" id="PF02441">
    <property type="entry name" value="Flavoprotein"/>
    <property type="match status" value="1"/>
</dbReference>
<keyword evidence="3" id="KW-1185">Reference proteome</keyword>
<accession>A0A7W3Y2A8</accession>
<evidence type="ECO:0000259" key="1">
    <source>
        <dbReference type="Pfam" id="PF02441"/>
    </source>
</evidence>
<name>A0A7W3Y2A8_9ACTN</name>
<dbReference type="GO" id="GO:0003824">
    <property type="term" value="F:catalytic activity"/>
    <property type="evidence" value="ECO:0007669"/>
    <property type="project" value="InterPro"/>
</dbReference>
<organism evidence="2 3">
    <name type="scientific">Streptomyces alkaliphilus</name>
    <dbReference type="NCBI Taxonomy" id="1472722"/>
    <lineage>
        <taxon>Bacteria</taxon>
        <taxon>Bacillati</taxon>
        <taxon>Actinomycetota</taxon>
        <taxon>Actinomycetes</taxon>
        <taxon>Kitasatosporales</taxon>
        <taxon>Streptomycetaceae</taxon>
        <taxon>Streptomyces</taxon>
    </lineage>
</organism>